<feature type="coiled-coil region" evidence="1">
    <location>
        <begin position="7"/>
        <end position="34"/>
    </location>
</feature>
<organism evidence="2 3">
    <name type="scientific">Pediococcus pentosaceus</name>
    <dbReference type="NCBI Taxonomy" id="1255"/>
    <lineage>
        <taxon>Bacteria</taxon>
        <taxon>Bacillati</taxon>
        <taxon>Bacillota</taxon>
        <taxon>Bacilli</taxon>
        <taxon>Lactobacillales</taxon>
        <taxon>Lactobacillaceae</taxon>
        <taxon>Pediococcus</taxon>
    </lineage>
</organism>
<evidence type="ECO:0000313" key="3">
    <source>
        <dbReference type="Proteomes" id="UP001194632"/>
    </source>
</evidence>
<comment type="caution">
    <text evidence="2">The sequence shown here is derived from an EMBL/GenBank/DDBJ whole genome shotgun (WGS) entry which is preliminary data.</text>
</comment>
<name>A0AB73HDG1_PEDPE</name>
<protein>
    <submittedName>
        <fullName evidence="2">Uncharacterized protein</fullName>
    </submittedName>
</protein>
<accession>A0AB73HDG1</accession>
<dbReference type="Proteomes" id="UP001194632">
    <property type="component" value="Unassembled WGS sequence"/>
</dbReference>
<dbReference type="EMBL" id="JADOFP010000002">
    <property type="protein sequence ID" value="MBF7114503.1"/>
    <property type="molecule type" value="Genomic_DNA"/>
</dbReference>
<evidence type="ECO:0000256" key="1">
    <source>
        <dbReference type="SAM" id="Coils"/>
    </source>
</evidence>
<proteinExistence type="predicted"/>
<evidence type="ECO:0000313" key="2">
    <source>
        <dbReference type="EMBL" id="MBF7114503.1"/>
    </source>
</evidence>
<reference evidence="2" key="1">
    <citation type="submission" date="2020-11" db="EMBL/GenBank/DDBJ databases">
        <title>Antibiotic susceptibility profiles of Pediococcus pentosaceus from various origins and their implications for the safety assessment of strains with food-technology applications.</title>
        <authorList>
            <person name="Shani N."/>
            <person name="Oberhaensli S."/>
            <person name="Arias E."/>
        </authorList>
    </citation>
    <scope>NUCLEOTIDE SEQUENCE</scope>
    <source>
        <strain evidence="2">FAM 24207</strain>
    </source>
</reference>
<sequence length="156" mass="18022">MEKEEILTLAIKRLKEFKEEVGRLEASEEDLEIKLGDSFIYFFKIYENSGNLKIFEENTDFLLGIKQIWNAFKHNQRIVLIQRIRPFILNDSKLNGTDVIMGKTTWREEISQSGNKPKGTNSIAFYNHVQPLDVSETLAKLISISENALKELKATN</sequence>
<dbReference type="RefSeq" id="WP_195749348.1">
    <property type="nucleotide sequence ID" value="NZ_JADOFP010000002.1"/>
</dbReference>
<keyword evidence="1" id="KW-0175">Coiled coil</keyword>
<dbReference type="AlphaFoldDB" id="A0AB73HDG1"/>
<gene>
    <name evidence="2" type="ORF">ITQ90_03160</name>
</gene>